<evidence type="ECO:0000256" key="10">
    <source>
        <dbReference type="RuleBase" id="RU365087"/>
    </source>
</evidence>
<keyword evidence="7 10" id="KW-1133">Transmembrane helix</keyword>
<keyword evidence="3 10" id="KW-0813">Transport</keyword>
<dbReference type="GO" id="GO:0015450">
    <property type="term" value="F:protein-transporting ATPase activity"/>
    <property type="evidence" value="ECO:0007669"/>
    <property type="project" value="UniProtKB-UniRule"/>
</dbReference>
<keyword evidence="8 10" id="KW-0811">Translocation</keyword>
<dbReference type="Proteomes" id="UP000055611">
    <property type="component" value="Chromosome"/>
</dbReference>
<evidence type="ECO:0000256" key="2">
    <source>
        <dbReference type="ARBA" id="ARBA00008445"/>
    </source>
</evidence>
<evidence type="ECO:0000256" key="9">
    <source>
        <dbReference type="ARBA" id="ARBA00023136"/>
    </source>
</evidence>
<dbReference type="PRINTS" id="PR01651">
    <property type="entry name" value="SECGEXPORT"/>
</dbReference>
<keyword evidence="14" id="KW-1185">Reference proteome</keyword>
<evidence type="ECO:0000256" key="3">
    <source>
        <dbReference type="ARBA" id="ARBA00022448"/>
    </source>
</evidence>
<feature type="compositionally biased region" description="Low complexity" evidence="11">
    <location>
        <begin position="87"/>
        <end position="100"/>
    </location>
</feature>
<dbReference type="PANTHER" id="PTHR34182:SF1">
    <property type="entry name" value="PROTEIN-EXPORT MEMBRANE PROTEIN SECG"/>
    <property type="match status" value="1"/>
</dbReference>
<reference evidence="13 15" key="2">
    <citation type="submission" date="2019-03" db="EMBL/GenBank/DDBJ databases">
        <title>Genomic Encyclopedia of Type Strains, Phase IV (KMG-IV): sequencing the most valuable type-strain genomes for metagenomic binning, comparative biology and taxonomic classification.</title>
        <authorList>
            <person name="Goeker M."/>
        </authorList>
    </citation>
    <scope>NUCLEOTIDE SEQUENCE [LARGE SCALE GENOMIC DNA]</scope>
    <source>
        <strain evidence="13 15">DSM 101483</strain>
    </source>
</reference>
<dbReference type="EMBL" id="CP014206">
    <property type="protein sequence ID" value="AMK11801.1"/>
    <property type="molecule type" value="Genomic_DNA"/>
</dbReference>
<dbReference type="EMBL" id="SOBK01000006">
    <property type="protein sequence ID" value="TDT88343.1"/>
    <property type="molecule type" value="Genomic_DNA"/>
</dbReference>
<dbReference type="KEGG" id="dej:AWY79_12095"/>
<comment type="subcellular location">
    <subcellularLocation>
        <location evidence="1 10">Cell membrane</location>
        <topology evidence="1 10">Multi-pass membrane protein</topology>
    </subcellularLocation>
</comment>
<evidence type="ECO:0000313" key="15">
    <source>
        <dbReference type="Proteomes" id="UP000295506"/>
    </source>
</evidence>
<dbReference type="GO" id="GO:0065002">
    <property type="term" value="P:intracellular protein transmembrane transport"/>
    <property type="evidence" value="ECO:0007669"/>
    <property type="project" value="TreeGrafter"/>
</dbReference>
<comment type="function">
    <text evidence="10">Involved in protein export. Participates in an early event of protein translocation.</text>
</comment>
<sequence>METLVIVIHVLACIFLIGAVMLQSGHEGMGVIFGGGSSTMFGSTGAGGILVKVTAGLATVFLLTSLGYNILTGNKVTDQESIMLQQANPAAQTTAPAEPAKPGITFKDTGDDAKSE</sequence>
<evidence type="ECO:0000313" key="12">
    <source>
        <dbReference type="EMBL" id="AMK11801.1"/>
    </source>
</evidence>
<evidence type="ECO:0000256" key="6">
    <source>
        <dbReference type="ARBA" id="ARBA00022927"/>
    </source>
</evidence>
<accession>A0A126QPE3</accession>
<dbReference type="GO" id="GO:0005886">
    <property type="term" value="C:plasma membrane"/>
    <property type="evidence" value="ECO:0007669"/>
    <property type="project" value="UniProtKB-SubCell"/>
</dbReference>
<evidence type="ECO:0000313" key="14">
    <source>
        <dbReference type="Proteomes" id="UP000055611"/>
    </source>
</evidence>
<dbReference type="AlphaFoldDB" id="A0A126QPE3"/>
<dbReference type="GO" id="GO:0009306">
    <property type="term" value="P:protein secretion"/>
    <property type="evidence" value="ECO:0007669"/>
    <property type="project" value="UniProtKB-UniRule"/>
</dbReference>
<feature type="transmembrane region" description="Helical" evidence="10">
    <location>
        <begin position="46"/>
        <end position="71"/>
    </location>
</feature>
<evidence type="ECO:0000256" key="7">
    <source>
        <dbReference type="ARBA" id="ARBA00022989"/>
    </source>
</evidence>
<keyword evidence="6 10" id="KW-0653">Protein transport</keyword>
<dbReference type="PANTHER" id="PTHR34182">
    <property type="entry name" value="PROTEIN-EXPORT MEMBRANE PROTEIN SECG"/>
    <property type="match status" value="1"/>
</dbReference>
<gene>
    <name evidence="12" type="ORF">AWY79_12095</name>
    <name evidence="13" type="ORF">EDC59_106157</name>
</gene>
<comment type="caution">
    <text evidence="10">Lacks conserved residue(s) required for the propagation of feature annotation.</text>
</comment>
<keyword evidence="4 10" id="KW-1003">Cell membrane</keyword>
<protein>
    <recommendedName>
        <fullName evidence="10">Protein-export membrane protein SecG</fullName>
    </recommendedName>
</protein>
<dbReference type="Proteomes" id="UP000295506">
    <property type="component" value="Unassembled WGS sequence"/>
</dbReference>
<dbReference type="OrthoDB" id="5472122at2"/>
<dbReference type="Pfam" id="PF03840">
    <property type="entry name" value="SecG"/>
    <property type="match status" value="1"/>
</dbReference>
<dbReference type="InterPro" id="IPR004692">
    <property type="entry name" value="SecG"/>
</dbReference>
<evidence type="ECO:0000256" key="5">
    <source>
        <dbReference type="ARBA" id="ARBA00022692"/>
    </source>
</evidence>
<keyword evidence="9 10" id="KW-0472">Membrane</keyword>
<evidence type="ECO:0000256" key="8">
    <source>
        <dbReference type="ARBA" id="ARBA00023010"/>
    </source>
</evidence>
<dbReference type="NCBIfam" id="TIGR00810">
    <property type="entry name" value="secG"/>
    <property type="match status" value="1"/>
</dbReference>
<keyword evidence="5 10" id="KW-0812">Transmembrane</keyword>
<dbReference type="RefSeq" id="WP_066804203.1">
    <property type="nucleotide sequence ID" value="NZ_CAUVXY020000015.1"/>
</dbReference>
<evidence type="ECO:0000313" key="13">
    <source>
        <dbReference type="EMBL" id="TDT88343.1"/>
    </source>
</evidence>
<evidence type="ECO:0000256" key="1">
    <source>
        <dbReference type="ARBA" id="ARBA00004651"/>
    </source>
</evidence>
<evidence type="ECO:0000256" key="4">
    <source>
        <dbReference type="ARBA" id="ARBA00022475"/>
    </source>
</evidence>
<proteinExistence type="inferred from homology"/>
<feature type="region of interest" description="Disordered" evidence="11">
    <location>
        <begin position="87"/>
        <end position="116"/>
    </location>
</feature>
<organism evidence="13 15">
    <name type="scientific">Pseudodesulfovibrio indicus</name>
    <dbReference type="NCBI Taxonomy" id="1716143"/>
    <lineage>
        <taxon>Bacteria</taxon>
        <taxon>Pseudomonadati</taxon>
        <taxon>Thermodesulfobacteriota</taxon>
        <taxon>Desulfovibrionia</taxon>
        <taxon>Desulfovibrionales</taxon>
        <taxon>Desulfovibrionaceae</taxon>
    </lineage>
</organism>
<reference evidence="12 14" key="1">
    <citation type="journal article" date="2016" name="Front. Microbiol.">
        <title>Genome Sequence of the Piezophilic, Mesophilic Sulfate-Reducing Bacterium Desulfovibrio indicus J2T.</title>
        <authorList>
            <person name="Cao J."/>
            <person name="Maignien L."/>
            <person name="Shao Z."/>
            <person name="Alain K."/>
            <person name="Jebbar M."/>
        </authorList>
    </citation>
    <scope>NUCLEOTIDE SEQUENCE [LARGE SCALE GENOMIC DNA]</scope>
    <source>
        <strain evidence="12 14">J2</strain>
    </source>
</reference>
<dbReference type="GO" id="GO:0043952">
    <property type="term" value="P:protein transport by the Sec complex"/>
    <property type="evidence" value="ECO:0007669"/>
    <property type="project" value="TreeGrafter"/>
</dbReference>
<name>A0A126QPE3_9BACT</name>
<evidence type="ECO:0000256" key="11">
    <source>
        <dbReference type="SAM" id="MobiDB-lite"/>
    </source>
</evidence>
<comment type="similarity">
    <text evidence="2 10">Belongs to the SecG family.</text>
</comment>